<organism evidence="1">
    <name type="scientific">Aegilops tauschii</name>
    <name type="common">Tausch's goatgrass</name>
    <name type="synonym">Aegilops squarrosa</name>
    <dbReference type="NCBI Taxonomy" id="37682"/>
    <lineage>
        <taxon>Eukaryota</taxon>
        <taxon>Viridiplantae</taxon>
        <taxon>Streptophyta</taxon>
        <taxon>Embryophyta</taxon>
        <taxon>Tracheophyta</taxon>
        <taxon>Spermatophyta</taxon>
        <taxon>Magnoliopsida</taxon>
        <taxon>Liliopsida</taxon>
        <taxon>Poales</taxon>
        <taxon>Poaceae</taxon>
        <taxon>BOP clade</taxon>
        <taxon>Pooideae</taxon>
        <taxon>Triticodae</taxon>
        <taxon>Triticeae</taxon>
        <taxon>Triticinae</taxon>
        <taxon>Aegilops</taxon>
    </lineage>
</organism>
<protein>
    <submittedName>
        <fullName evidence="1">Uncharacterized protein</fullName>
    </submittedName>
</protein>
<name>N1QZP6_AEGTA</name>
<reference evidence="1" key="1">
    <citation type="submission" date="2015-06" db="UniProtKB">
        <authorList>
            <consortium name="EnsemblPlants"/>
        </authorList>
    </citation>
    <scope>IDENTIFICATION</scope>
</reference>
<dbReference type="EnsemblPlants" id="EMT17677">
    <property type="protein sequence ID" value="EMT17677"/>
    <property type="gene ID" value="F775_05559"/>
</dbReference>
<evidence type="ECO:0000313" key="1">
    <source>
        <dbReference type="EnsemblPlants" id="EMT17677"/>
    </source>
</evidence>
<accession>N1QZP6</accession>
<dbReference type="AlphaFoldDB" id="N1QZP6"/>
<proteinExistence type="predicted"/>
<sequence length="69" mass="7577">MGNSSALLRLAQMKTMDLESNGHRDAPRPTSHIGEGSAVRGGRVHRLTKRLSPRWCYFGPRASVLTLSS</sequence>